<gene>
    <name evidence="1" type="ORF">UFOVP1158_16</name>
</gene>
<accession>A0A6J5QRT1</accession>
<name>A0A6J5QRT1_9CAUD</name>
<evidence type="ECO:0000313" key="1">
    <source>
        <dbReference type="EMBL" id="CAB4187399.1"/>
    </source>
</evidence>
<sequence length="277" mass="30043">MATTENAIDEARAAVWAMMTEDTGTHMLDSGGGSGRAWQRNQAKGYAAAVAERTAWIDGYPASEWTSPSGGIPQRYPAHYSITLSAFHYLAERLQPVAAEDLAAILLRTVEDTYPDEPWLGIMAYYRDELTEAGAEVTEIYNTYNWETLLGQVWQGFTFSAFGDAPPIACISMHNGADVRGGYARPYLFHLHDYGCSTEYAENCLLSEATNAEVHCTNLACGEHGADGAGWGFSIYGPDRIGYDGSPCDDAAEWDTLTCPQCGTVDSIRADSAEPCG</sequence>
<proteinExistence type="predicted"/>
<organism evidence="1">
    <name type="scientific">uncultured Caudovirales phage</name>
    <dbReference type="NCBI Taxonomy" id="2100421"/>
    <lineage>
        <taxon>Viruses</taxon>
        <taxon>Duplodnaviria</taxon>
        <taxon>Heunggongvirae</taxon>
        <taxon>Uroviricota</taxon>
        <taxon>Caudoviricetes</taxon>
        <taxon>Peduoviridae</taxon>
        <taxon>Maltschvirus</taxon>
        <taxon>Maltschvirus maltsch</taxon>
    </lineage>
</organism>
<protein>
    <submittedName>
        <fullName evidence="1">Uncharacterized protein</fullName>
    </submittedName>
</protein>
<reference evidence="1" key="1">
    <citation type="submission" date="2020-05" db="EMBL/GenBank/DDBJ databases">
        <authorList>
            <person name="Chiriac C."/>
            <person name="Salcher M."/>
            <person name="Ghai R."/>
            <person name="Kavagutti S V."/>
        </authorList>
    </citation>
    <scope>NUCLEOTIDE SEQUENCE</scope>
</reference>
<dbReference type="EMBL" id="LR797105">
    <property type="protein sequence ID" value="CAB4187399.1"/>
    <property type="molecule type" value="Genomic_DNA"/>
</dbReference>